<comment type="function">
    <text evidence="9">NADP-dependent dehydrogenase with broad substrate specificity acting on 3-hydroxy acids. Catalyzes the NADP-dependent oxidation of L-allo-threonine to L-2-amino-3-keto-butyrate, which is spontaneously decarboxylated into aminoacetone. Also acts on D-threonine, L-serine, D-serine, D-3-hydroxyisobutyrate, L-3-hydroxyisobutyrate, D-glycerate and L-glycerate. Able to catalyze the reduction of the malonic semialdehyde to 3-hydroxypropionic acid. YdfG is apparently supplementing RutE, the presumed malonic semialdehyde reductase involved in pyrimidine degradation since both are able to detoxify malonic semialdehyde.</text>
</comment>
<dbReference type="eggNOG" id="COG0300">
    <property type="taxonomic scope" value="Bacteria"/>
</dbReference>
<evidence type="ECO:0000256" key="10">
    <source>
        <dbReference type="ARBA" id="ARBA00047274"/>
    </source>
</evidence>
<dbReference type="PANTHER" id="PTHR43086">
    <property type="entry name" value="VERY-LONG-CHAIN 3-OXOOACYL-COA REDUCTASE"/>
    <property type="match status" value="1"/>
</dbReference>
<dbReference type="EC" id="1.1.1.381" evidence="5"/>
<dbReference type="AlphaFoldDB" id="V2UXQ9"/>
<evidence type="ECO:0000313" key="13">
    <source>
        <dbReference type="Proteomes" id="UP000017404"/>
    </source>
</evidence>
<name>V2UXQ9_9GAMM</name>
<gene>
    <name evidence="12" type="ORF">F990_03351</name>
</gene>
<dbReference type="PRINTS" id="PR00080">
    <property type="entry name" value="SDRFAMILY"/>
</dbReference>
<dbReference type="PATRIC" id="fig|1120928.5.peg.3391"/>
<evidence type="ECO:0000256" key="11">
    <source>
        <dbReference type="RuleBase" id="RU000363"/>
    </source>
</evidence>
<dbReference type="CDD" id="cd05233">
    <property type="entry name" value="SDR_c"/>
    <property type="match status" value="1"/>
</dbReference>
<keyword evidence="2" id="KW-0560">Oxidoreductase</keyword>
<dbReference type="GO" id="GO:0035527">
    <property type="term" value="F:3-hydroxypropionate dehydrogenase (NADP+) activity"/>
    <property type="evidence" value="ECO:0007669"/>
    <property type="project" value="UniProtKB-EC"/>
</dbReference>
<dbReference type="PROSITE" id="PS00061">
    <property type="entry name" value="ADH_SHORT"/>
    <property type="match status" value="1"/>
</dbReference>
<dbReference type="Gene3D" id="3.40.50.720">
    <property type="entry name" value="NAD(P)-binding Rossmann-like Domain"/>
    <property type="match status" value="1"/>
</dbReference>
<accession>V2UXQ9</accession>
<reference evidence="12 13" key="1">
    <citation type="submission" date="2013-10" db="EMBL/GenBank/DDBJ databases">
        <title>The Genome Sequence of Acinetobacter tjernbergiae CIP107465.</title>
        <authorList>
            <consortium name="The Broad Institute Genomics Platform"/>
            <consortium name="The Broad Institute Genome Sequencing Center for Infectious Disease"/>
            <person name="Cerqueira G."/>
            <person name="Feldgarden M."/>
            <person name="Courvalin P."/>
            <person name="Grillot-Courvalin C."/>
            <person name="Clermont D."/>
            <person name="Rocha E."/>
            <person name="Yoon E.-J."/>
            <person name="Nemec A."/>
            <person name="Young S.K."/>
            <person name="Zeng Q."/>
            <person name="Gargeya S."/>
            <person name="Fitzgerald M."/>
            <person name="Abouelleil A."/>
            <person name="Alvarado L."/>
            <person name="Berlin A.M."/>
            <person name="Chapman S.B."/>
            <person name="Gainer-Dewar J."/>
            <person name="Goldberg J."/>
            <person name="Gnerre S."/>
            <person name="Griggs A."/>
            <person name="Gujja S."/>
            <person name="Hansen M."/>
            <person name="Howarth C."/>
            <person name="Imamovic A."/>
            <person name="Ireland A."/>
            <person name="Larimer J."/>
            <person name="McCowan C."/>
            <person name="Murphy C."/>
            <person name="Pearson M."/>
            <person name="Poon T.W."/>
            <person name="Priest M."/>
            <person name="Roberts A."/>
            <person name="Saif S."/>
            <person name="Shea T."/>
            <person name="Sykes S."/>
            <person name="Wortman J."/>
            <person name="Nusbaum C."/>
            <person name="Birren B."/>
        </authorList>
    </citation>
    <scope>NUCLEOTIDE SEQUENCE [LARGE SCALE GENOMIC DNA]</scope>
    <source>
        <strain evidence="12 13">CIP 107465</strain>
    </source>
</reference>
<dbReference type="InterPro" id="IPR020904">
    <property type="entry name" value="Sc_DH/Rdtase_CS"/>
</dbReference>
<evidence type="ECO:0000256" key="8">
    <source>
        <dbReference type="ARBA" id="ARBA00044349"/>
    </source>
</evidence>
<dbReference type="InterPro" id="IPR036291">
    <property type="entry name" value="NAD(P)-bd_dom_sf"/>
</dbReference>
<proteinExistence type="inferred from homology"/>
<keyword evidence="13" id="KW-1185">Reference proteome</keyword>
<sequence>MTLSNKTALVTGASSGIGAAYADQLASRGYHLILVARREERLQQLALELKQKYAKNVEVIVADLASPVELEWICNCIRDVDQLDMLVNCAGLGALGTSQQVNPQSVVQMLLVNVIALTQLSLAAAKRFSQQQSGNIINIGSILAAMPVAGAGAYSGSKAYVLNFSKALQAEFKTSSVKVQVIMPGPVKTEFFTHTPAPFPESLFMQPETLVETALIALDQGEDVIFPNLEDMSLWEKYEISRGILVKGLTQSNAIPSRYL</sequence>
<comment type="similarity">
    <text evidence="1 11">Belongs to the short-chain dehydrogenases/reductases (SDR) family.</text>
</comment>
<evidence type="ECO:0000313" key="12">
    <source>
        <dbReference type="EMBL" id="ESK53445.1"/>
    </source>
</evidence>
<dbReference type="PANTHER" id="PTHR43086:SF3">
    <property type="entry name" value="NADP-DEPENDENT 3-HYDROXY ACID DEHYDROGENASE YDFG"/>
    <property type="match status" value="1"/>
</dbReference>
<protein>
    <recommendedName>
        <fullName evidence="6">NADP-dependent 3-hydroxy acid dehydrogenase YdfG</fullName>
        <ecNumber evidence="4">1.1.1.298</ecNumber>
        <ecNumber evidence="5">1.1.1.381</ecNumber>
    </recommendedName>
    <alternativeName>
        <fullName evidence="8">L-allo-threonine dehydrogenase</fullName>
    </alternativeName>
    <alternativeName>
        <fullName evidence="7">Malonic semialdehyde reductase</fullName>
    </alternativeName>
</protein>
<evidence type="ECO:0000256" key="1">
    <source>
        <dbReference type="ARBA" id="ARBA00006484"/>
    </source>
</evidence>
<comment type="catalytic activity">
    <reaction evidence="3">
        <text>L-allo-threonine + NADP(+) = aminoacetone + CO2 + NADPH</text>
        <dbReference type="Rhea" id="RHEA:43524"/>
        <dbReference type="ChEBI" id="CHEBI:16526"/>
        <dbReference type="ChEBI" id="CHEBI:57783"/>
        <dbReference type="ChEBI" id="CHEBI:58320"/>
        <dbReference type="ChEBI" id="CHEBI:58349"/>
        <dbReference type="ChEBI" id="CHEBI:58585"/>
        <dbReference type="EC" id="1.1.1.381"/>
    </reaction>
</comment>
<dbReference type="Proteomes" id="UP000017404">
    <property type="component" value="Unassembled WGS sequence"/>
</dbReference>
<comment type="caution">
    <text evidence="12">The sequence shown here is derived from an EMBL/GenBank/DDBJ whole genome shotgun (WGS) entry which is preliminary data.</text>
</comment>
<dbReference type="PRINTS" id="PR00081">
    <property type="entry name" value="GDHRDH"/>
</dbReference>
<dbReference type="RefSeq" id="WP_018678145.1">
    <property type="nucleotide sequence ID" value="NZ_AYEV01000049.1"/>
</dbReference>
<evidence type="ECO:0000256" key="5">
    <source>
        <dbReference type="ARBA" id="ARBA00044059"/>
    </source>
</evidence>
<dbReference type="OrthoDB" id="9810734at2"/>
<dbReference type="PIRSF" id="PIRSF000126">
    <property type="entry name" value="11-beta-HSD1"/>
    <property type="match status" value="1"/>
</dbReference>
<dbReference type="InterPro" id="IPR002347">
    <property type="entry name" value="SDR_fam"/>
</dbReference>
<dbReference type="EC" id="1.1.1.298" evidence="4"/>
<evidence type="ECO:0000256" key="2">
    <source>
        <dbReference type="ARBA" id="ARBA00023002"/>
    </source>
</evidence>
<dbReference type="Pfam" id="PF00106">
    <property type="entry name" value="adh_short"/>
    <property type="match status" value="1"/>
</dbReference>
<evidence type="ECO:0000256" key="3">
    <source>
        <dbReference type="ARBA" id="ARBA00043812"/>
    </source>
</evidence>
<dbReference type="SUPFAM" id="SSF51735">
    <property type="entry name" value="NAD(P)-binding Rossmann-fold domains"/>
    <property type="match status" value="1"/>
</dbReference>
<comment type="catalytic activity">
    <reaction evidence="10">
        <text>3-hydroxypropanoate + NADP(+) = 3-oxopropanoate + NADPH + H(+)</text>
        <dbReference type="Rhea" id="RHEA:26438"/>
        <dbReference type="ChEBI" id="CHEBI:15378"/>
        <dbReference type="ChEBI" id="CHEBI:16510"/>
        <dbReference type="ChEBI" id="CHEBI:33190"/>
        <dbReference type="ChEBI" id="CHEBI:57783"/>
        <dbReference type="ChEBI" id="CHEBI:58349"/>
        <dbReference type="EC" id="1.1.1.298"/>
    </reaction>
</comment>
<evidence type="ECO:0000256" key="6">
    <source>
        <dbReference type="ARBA" id="ARBA00044065"/>
    </source>
</evidence>
<dbReference type="EMBL" id="AYEV01000049">
    <property type="protein sequence ID" value="ESK53445.1"/>
    <property type="molecule type" value="Genomic_DNA"/>
</dbReference>
<evidence type="ECO:0000256" key="7">
    <source>
        <dbReference type="ARBA" id="ARBA00044271"/>
    </source>
</evidence>
<organism evidence="12 13">
    <name type="scientific">Acinetobacter tjernbergiae DSM 14971 = CIP 107465</name>
    <dbReference type="NCBI Taxonomy" id="1120928"/>
    <lineage>
        <taxon>Bacteria</taxon>
        <taxon>Pseudomonadati</taxon>
        <taxon>Pseudomonadota</taxon>
        <taxon>Gammaproteobacteria</taxon>
        <taxon>Moraxellales</taxon>
        <taxon>Moraxellaceae</taxon>
        <taxon>Acinetobacter</taxon>
    </lineage>
</organism>
<dbReference type="STRING" id="202955.GCA_000759995_02197"/>
<evidence type="ECO:0000256" key="4">
    <source>
        <dbReference type="ARBA" id="ARBA00044050"/>
    </source>
</evidence>
<evidence type="ECO:0000256" key="9">
    <source>
        <dbReference type="ARBA" id="ARBA00045650"/>
    </source>
</evidence>